<accession>A0A6J3LR34</accession>
<keyword evidence="6 10" id="KW-0175">Coiled coil</keyword>
<dbReference type="Proteomes" id="UP000504637">
    <property type="component" value="Unplaced"/>
</dbReference>
<dbReference type="GO" id="GO:0005634">
    <property type="term" value="C:nucleus"/>
    <property type="evidence" value="ECO:0007669"/>
    <property type="project" value="UniProtKB-SubCell"/>
</dbReference>
<dbReference type="AlphaFoldDB" id="A0A6J3LR34"/>
<dbReference type="GO" id="GO:0006281">
    <property type="term" value="P:DNA repair"/>
    <property type="evidence" value="ECO:0007669"/>
    <property type="project" value="UniProtKB-UniRule"/>
</dbReference>
<comment type="subcellular location">
    <subcellularLocation>
        <location evidence="1 9">Nucleus</location>
    </subcellularLocation>
</comment>
<evidence type="ECO:0000256" key="3">
    <source>
        <dbReference type="ARBA" id="ARBA00018504"/>
    </source>
</evidence>
<name>A0A6J3LR34_9PEZI</name>
<evidence type="ECO:0000256" key="9">
    <source>
        <dbReference type="RuleBase" id="RU368022"/>
    </source>
</evidence>
<evidence type="ECO:0000256" key="6">
    <source>
        <dbReference type="ARBA" id="ARBA00023054"/>
    </source>
</evidence>
<comment type="similarity">
    <text evidence="2 9">Belongs to the EAF6 family.</text>
</comment>
<reference evidence="13" key="3">
    <citation type="submission" date="2025-08" db="UniProtKB">
        <authorList>
            <consortium name="RefSeq"/>
        </authorList>
    </citation>
    <scope>IDENTIFICATION</scope>
    <source>
        <strain evidence="13">CBS 342.82</strain>
    </source>
</reference>
<dbReference type="InterPro" id="IPR015418">
    <property type="entry name" value="Eaf6"/>
</dbReference>
<reference evidence="13" key="1">
    <citation type="submission" date="2020-01" db="EMBL/GenBank/DDBJ databases">
        <authorList>
            <consortium name="DOE Joint Genome Institute"/>
            <person name="Haridas S."/>
            <person name="Albert R."/>
            <person name="Binder M."/>
            <person name="Bloem J."/>
            <person name="Labutti K."/>
            <person name="Salamov A."/>
            <person name="Andreopoulos B."/>
            <person name="Baker S.E."/>
            <person name="Barry K."/>
            <person name="Bills G."/>
            <person name="Bluhm B.H."/>
            <person name="Cannon C."/>
            <person name="Castanera R."/>
            <person name="Culley D.E."/>
            <person name="Daum C."/>
            <person name="Ezra D."/>
            <person name="Gonzalez J.B."/>
            <person name="Henrissat B."/>
            <person name="Kuo A."/>
            <person name="Liang C."/>
            <person name="Lipzen A."/>
            <person name="Lutzoni F."/>
            <person name="Magnuson J."/>
            <person name="Mondo S."/>
            <person name="Nolan M."/>
            <person name="Ohm R."/>
            <person name="Pangilinan J."/>
            <person name="Park H.-J."/>
            <person name="Ramirez L."/>
            <person name="Alfaro M."/>
            <person name="Sun H."/>
            <person name="Tritt A."/>
            <person name="Yoshinaga Y."/>
            <person name="Zwiers L.-H."/>
            <person name="Turgeon B.G."/>
            <person name="Goodwin S.B."/>
            <person name="Spatafora J.W."/>
            <person name="Crous P.W."/>
            <person name="Grigoriev I.V."/>
        </authorList>
    </citation>
    <scope>NUCLEOTIDE SEQUENCE</scope>
    <source>
        <strain evidence="13">CBS 342.82</strain>
    </source>
</reference>
<evidence type="ECO:0000256" key="8">
    <source>
        <dbReference type="ARBA" id="ARBA00023242"/>
    </source>
</evidence>
<evidence type="ECO:0000313" key="12">
    <source>
        <dbReference type="Proteomes" id="UP000504637"/>
    </source>
</evidence>
<dbReference type="Pfam" id="PF09340">
    <property type="entry name" value="NuA4"/>
    <property type="match status" value="1"/>
</dbReference>
<evidence type="ECO:0000256" key="10">
    <source>
        <dbReference type="SAM" id="Coils"/>
    </source>
</evidence>
<feature type="region of interest" description="Disordered" evidence="11">
    <location>
        <begin position="117"/>
        <end position="185"/>
    </location>
</feature>
<dbReference type="RefSeq" id="XP_033455119.1">
    <property type="nucleotide sequence ID" value="XM_033608113.1"/>
</dbReference>
<feature type="region of interest" description="Disordered" evidence="11">
    <location>
        <begin position="1"/>
        <end position="23"/>
    </location>
</feature>
<keyword evidence="12" id="KW-1185">Reference proteome</keyword>
<dbReference type="GeneID" id="54365912"/>
<keyword evidence="9" id="KW-0234">DNA repair</keyword>
<gene>
    <name evidence="13" type="ORF">K489DRAFT_414004</name>
</gene>
<evidence type="ECO:0000256" key="7">
    <source>
        <dbReference type="ARBA" id="ARBA00023163"/>
    </source>
</evidence>
<keyword evidence="5 9" id="KW-0805">Transcription regulation</keyword>
<evidence type="ECO:0000256" key="2">
    <source>
        <dbReference type="ARBA" id="ARBA00010916"/>
    </source>
</evidence>
<dbReference type="GO" id="GO:0006325">
    <property type="term" value="P:chromatin organization"/>
    <property type="evidence" value="ECO:0007669"/>
    <property type="project" value="UniProtKB-KW"/>
</dbReference>
<proteinExistence type="inferred from homology"/>
<evidence type="ECO:0000256" key="5">
    <source>
        <dbReference type="ARBA" id="ARBA00023015"/>
    </source>
</evidence>
<evidence type="ECO:0000256" key="4">
    <source>
        <dbReference type="ARBA" id="ARBA00022853"/>
    </source>
</evidence>
<feature type="coiled-coil region" evidence="10">
    <location>
        <begin position="25"/>
        <end position="59"/>
    </location>
</feature>
<keyword evidence="7 9" id="KW-0804">Transcription</keyword>
<organism evidence="13">
    <name type="scientific">Dissoconium aciculare CBS 342.82</name>
    <dbReference type="NCBI Taxonomy" id="1314786"/>
    <lineage>
        <taxon>Eukaryota</taxon>
        <taxon>Fungi</taxon>
        <taxon>Dikarya</taxon>
        <taxon>Ascomycota</taxon>
        <taxon>Pezizomycotina</taxon>
        <taxon>Dothideomycetes</taxon>
        <taxon>Dothideomycetidae</taxon>
        <taxon>Mycosphaerellales</taxon>
        <taxon>Dissoconiaceae</taxon>
        <taxon>Dissoconium</taxon>
    </lineage>
</organism>
<sequence length="185" mass="20362">MAENIPPGAAQTAGSTADQPGRPYYESLRETLRQNLEKKRKLDEQLATLEDQMFRMEGNYLEETAMSGNIVRGFDGWVKGVVVGGRSAADDRRRGRIREEDRVFSRSSVNWMRIQEGQDSATTSHAATPTASHAPPLSARENSASTPTAGGTKTGANKKKRATEKEEEDDSKGVKRSKITYARDS</sequence>
<feature type="compositionally biased region" description="Low complexity" evidence="11">
    <location>
        <begin position="120"/>
        <end position="139"/>
    </location>
</feature>
<keyword evidence="4 9" id="KW-0156">Chromatin regulator</keyword>
<keyword evidence="8 9" id="KW-0539">Nucleus</keyword>
<dbReference type="PANTHER" id="PTHR13476">
    <property type="entry name" value="CHROMATIN MODIFICATION-RELATED PROTEIN MEAF6"/>
    <property type="match status" value="1"/>
</dbReference>
<keyword evidence="9" id="KW-0227">DNA damage</keyword>
<dbReference type="GO" id="GO:0035267">
    <property type="term" value="C:NuA4 histone acetyltransferase complex"/>
    <property type="evidence" value="ECO:0007669"/>
    <property type="project" value="UniProtKB-UniRule"/>
</dbReference>
<protein>
    <recommendedName>
        <fullName evidence="3 9">Chromatin modification-related protein EAF6</fullName>
    </recommendedName>
</protein>
<evidence type="ECO:0000256" key="1">
    <source>
        <dbReference type="ARBA" id="ARBA00004123"/>
    </source>
</evidence>
<evidence type="ECO:0000313" key="13">
    <source>
        <dbReference type="RefSeq" id="XP_033455119.1"/>
    </source>
</evidence>
<evidence type="ECO:0000256" key="11">
    <source>
        <dbReference type="SAM" id="MobiDB-lite"/>
    </source>
</evidence>
<reference evidence="13" key="2">
    <citation type="submission" date="2020-04" db="EMBL/GenBank/DDBJ databases">
        <authorList>
            <consortium name="NCBI Genome Project"/>
        </authorList>
    </citation>
    <scope>NUCLEOTIDE SEQUENCE</scope>
    <source>
        <strain evidence="13">CBS 342.82</strain>
    </source>
</reference>
<dbReference type="OrthoDB" id="440324at2759"/>
<comment type="subunit">
    <text evidence="9">Component of the NuA4 histone acetyltransferase complex.</text>
</comment>
<comment type="function">
    <text evidence="9">Component of the NuA4 histone acetyltransferase complex which is involved in transcriptional activation of selected genes principally by acetylation of nucleosomal histone H4 and H2A. The NuA4 complex is also involved in DNA repair.</text>
</comment>